<evidence type="ECO:0000256" key="2">
    <source>
        <dbReference type="ARBA" id="ARBA00022692"/>
    </source>
</evidence>
<name>A0A2T0TDD6_9PSEU</name>
<keyword evidence="3 5" id="KW-1133">Transmembrane helix</keyword>
<evidence type="ECO:0000256" key="5">
    <source>
        <dbReference type="SAM" id="Phobius"/>
    </source>
</evidence>
<dbReference type="Gene3D" id="3.40.50.300">
    <property type="entry name" value="P-loop containing nucleotide triphosphate hydrolases"/>
    <property type="match status" value="1"/>
</dbReference>
<dbReference type="InterPro" id="IPR017871">
    <property type="entry name" value="ABC_transporter-like_CS"/>
</dbReference>
<dbReference type="PANTHER" id="PTHR43394:SF1">
    <property type="entry name" value="ATP-BINDING CASSETTE SUB-FAMILY B MEMBER 10, MITOCHONDRIAL"/>
    <property type="match status" value="1"/>
</dbReference>
<dbReference type="GO" id="GO:0015421">
    <property type="term" value="F:ABC-type oligopeptide transporter activity"/>
    <property type="evidence" value="ECO:0007669"/>
    <property type="project" value="TreeGrafter"/>
</dbReference>
<evidence type="ECO:0000256" key="4">
    <source>
        <dbReference type="ARBA" id="ARBA00023136"/>
    </source>
</evidence>
<dbReference type="InterPro" id="IPR039421">
    <property type="entry name" value="Type_1_exporter"/>
</dbReference>
<comment type="caution">
    <text evidence="8">The sequence shown here is derived from an EMBL/GenBank/DDBJ whole genome shotgun (WGS) entry which is preliminary data.</text>
</comment>
<evidence type="ECO:0000256" key="1">
    <source>
        <dbReference type="ARBA" id="ARBA00004651"/>
    </source>
</evidence>
<evidence type="ECO:0000313" key="9">
    <source>
        <dbReference type="Proteomes" id="UP000239494"/>
    </source>
</evidence>
<dbReference type="AlphaFoldDB" id="A0A2T0TDD6"/>
<comment type="subcellular location">
    <subcellularLocation>
        <location evidence="1">Cell membrane</location>
        <topology evidence="1">Multi-pass membrane protein</topology>
    </subcellularLocation>
</comment>
<dbReference type="SUPFAM" id="SSF90123">
    <property type="entry name" value="ABC transporter transmembrane region"/>
    <property type="match status" value="1"/>
</dbReference>
<gene>
    <name evidence="8" type="ORF">CLV43_103426</name>
</gene>
<dbReference type="InterPro" id="IPR011527">
    <property type="entry name" value="ABC1_TM_dom"/>
</dbReference>
<accession>A0A2T0TDD6</accession>
<keyword evidence="9" id="KW-1185">Reference proteome</keyword>
<dbReference type="OrthoDB" id="4966664at2"/>
<feature type="transmembrane region" description="Helical" evidence="5">
    <location>
        <begin position="172"/>
        <end position="192"/>
    </location>
</feature>
<feature type="transmembrane region" description="Helical" evidence="5">
    <location>
        <begin position="33"/>
        <end position="58"/>
    </location>
</feature>
<reference evidence="8 9" key="1">
    <citation type="submission" date="2018-03" db="EMBL/GenBank/DDBJ databases">
        <title>Genomic Encyclopedia of Archaeal and Bacterial Type Strains, Phase II (KMG-II): from individual species to whole genera.</title>
        <authorList>
            <person name="Goeker M."/>
        </authorList>
    </citation>
    <scope>NUCLEOTIDE SEQUENCE [LARGE SCALE GENOMIC DNA]</scope>
    <source>
        <strain evidence="8 9">DSM 44720</strain>
    </source>
</reference>
<protein>
    <submittedName>
        <fullName evidence="8">ABC-type multidrug transport system fused ATPase/permease subunit</fullName>
    </submittedName>
</protein>
<dbReference type="GO" id="GO:0005524">
    <property type="term" value="F:ATP binding"/>
    <property type="evidence" value="ECO:0007669"/>
    <property type="project" value="InterPro"/>
</dbReference>
<feature type="transmembrane region" description="Helical" evidence="5">
    <location>
        <begin position="255"/>
        <end position="276"/>
    </location>
</feature>
<dbReference type="Proteomes" id="UP000239494">
    <property type="component" value="Unassembled WGS sequence"/>
</dbReference>
<dbReference type="GO" id="GO:0016887">
    <property type="term" value="F:ATP hydrolysis activity"/>
    <property type="evidence" value="ECO:0007669"/>
    <property type="project" value="InterPro"/>
</dbReference>
<evidence type="ECO:0000259" key="7">
    <source>
        <dbReference type="PROSITE" id="PS50929"/>
    </source>
</evidence>
<dbReference type="SUPFAM" id="SSF52540">
    <property type="entry name" value="P-loop containing nucleoside triphosphate hydrolases"/>
    <property type="match status" value="1"/>
</dbReference>
<dbReference type="PROSITE" id="PS50929">
    <property type="entry name" value="ABC_TM1F"/>
    <property type="match status" value="1"/>
</dbReference>
<keyword evidence="4 5" id="KW-0472">Membrane</keyword>
<feature type="domain" description="ABC transmembrane type-1" evidence="7">
    <location>
        <begin position="34"/>
        <end position="315"/>
    </location>
</feature>
<dbReference type="PROSITE" id="PS50893">
    <property type="entry name" value="ABC_TRANSPORTER_2"/>
    <property type="match status" value="1"/>
</dbReference>
<dbReference type="Pfam" id="PF00005">
    <property type="entry name" value="ABC_tran"/>
    <property type="match status" value="1"/>
</dbReference>
<evidence type="ECO:0000313" key="8">
    <source>
        <dbReference type="EMBL" id="PRY43679.1"/>
    </source>
</evidence>
<dbReference type="Pfam" id="PF00664">
    <property type="entry name" value="ABC_membrane"/>
    <property type="match status" value="1"/>
</dbReference>
<feature type="transmembrane region" description="Helical" evidence="5">
    <location>
        <begin position="147"/>
        <end position="166"/>
    </location>
</feature>
<dbReference type="InterPro" id="IPR027417">
    <property type="entry name" value="P-loop_NTPase"/>
</dbReference>
<organism evidence="8 9">
    <name type="scientific">Umezawaea tangerina</name>
    <dbReference type="NCBI Taxonomy" id="84725"/>
    <lineage>
        <taxon>Bacteria</taxon>
        <taxon>Bacillati</taxon>
        <taxon>Actinomycetota</taxon>
        <taxon>Actinomycetes</taxon>
        <taxon>Pseudonocardiales</taxon>
        <taxon>Pseudonocardiaceae</taxon>
        <taxon>Umezawaea</taxon>
    </lineage>
</organism>
<dbReference type="EMBL" id="PVTF01000003">
    <property type="protein sequence ID" value="PRY43679.1"/>
    <property type="molecule type" value="Genomic_DNA"/>
</dbReference>
<evidence type="ECO:0000259" key="6">
    <source>
        <dbReference type="PROSITE" id="PS50893"/>
    </source>
</evidence>
<dbReference type="PANTHER" id="PTHR43394">
    <property type="entry name" value="ATP-DEPENDENT PERMEASE MDL1, MITOCHONDRIAL"/>
    <property type="match status" value="1"/>
</dbReference>
<dbReference type="Gene3D" id="1.20.1560.10">
    <property type="entry name" value="ABC transporter type 1, transmembrane domain"/>
    <property type="match status" value="1"/>
</dbReference>
<feature type="transmembrane region" description="Helical" evidence="5">
    <location>
        <begin position="70"/>
        <end position="90"/>
    </location>
</feature>
<feature type="transmembrane region" description="Helical" evidence="5">
    <location>
        <begin position="282"/>
        <end position="307"/>
    </location>
</feature>
<dbReference type="InterPro" id="IPR036640">
    <property type="entry name" value="ABC1_TM_sf"/>
</dbReference>
<evidence type="ECO:0000256" key="3">
    <source>
        <dbReference type="ARBA" id="ARBA00022989"/>
    </source>
</evidence>
<keyword evidence="2 5" id="KW-0812">Transmembrane</keyword>
<proteinExistence type="predicted"/>
<dbReference type="GO" id="GO:0005886">
    <property type="term" value="C:plasma membrane"/>
    <property type="evidence" value="ECO:0007669"/>
    <property type="project" value="UniProtKB-SubCell"/>
</dbReference>
<dbReference type="RefSeq" id="WP_106187219.1">
    <property type="nucleotide sequence ID" value="NZ_PVTF01000003.1"/>
</dbReference>
<dbReference type="InterPro" id="IPR003439">
    <property type="entry name" value="ABC_transporter-like_ATP-bd"/>
</dbReference>
<sequence>MRPRLPYDDPGTPDARGPARFLWWLVVSQRGRVAVGVLVSTTWMVLLTLPPLVISRAIDDGLRAGDTGALVRWSSALLGIAVVNAVLGMLRHRVMSFIRIDAAYRTIQVVVRQAVRLGAALPRRVSAGEVVNIGGTDIAHVMRVMTATGPGVGSVVGFFAVAVLLLGVSPTLAAVVLVGVPLMMGLLVPLLNRLQATETGYRVEQAAVTARAGDIVSGLRVLCGIGGKEAFAGRYRAASRALQAQGYRVGAVTSWIQAVGVGLPSVFLAAVTWLAARMAATGSITVGGMIAVYGYVAVLITPVYFLIEGATDIGRGLVAARRVVRLLVLEPDVTEDGPRTPGPTGPADLHDPDSGLVVPAGRMLVVAAARPADAVEVVDRLGRYVDSATTWGSVPLTAMGIDEVRRRILVADNDAHLFAGALREAVANREDPDDEAIAAAVHTAAAADAVPDGLESVVQEQGRTLSGGQRQRLRLVRALLADPDVLLLVEPTSAVDAHTEALIAARVRAARRGRTTVVTSTSPLLLDQADEVAYLVDGRVVATGTHPELLADPGYHGLVFR</sequence>
<feature type="domain" description="ABC transporter" evidence="6">
    <location>
        <begin position="298"/>
        <end position="561"/>
    </location>
</feature>
<dbReference type="PROSITE" id="PS00211">
    <property type="entry name" value="ABC_TRANSPORTER_1"/>
    <property type="match status" value="1"/>
</dbReference>